<dbReference type="PANTHER" id="PTHR19302">
    <property type="entry name" value="GAMMA TUBULIN COMPLEX PROTEIN"/>
    <property type="match status" value="1"/>
</dbReference>
<evidence type="ECO:0000256" key="2">
    <source>
        <dbReference type="ARBA" id="ARBA00022490"/>
    </source>
</evidence>
<evidence type="ECO:0000256" key="5">
    <source>
        <dbReference type="RuleBase" id="RU363050"/>
    </source>
</evidence>
<accession>A0A388K5R9</accession>
<dbReference type="Gramene" id="GBG65400">
    <property type="protein sequence ID" value="GBG65400"/>
    <property type="gene ID" value="CBR_g50761"/>
</dbReference>
<dbReference type="GO" id="GO:0005874">
    <property type="term" value="C:microtubule"/>
    <property type="evidence" value="ECO:0007669"/>
    <property type="project" value="UniProtKB-KW"/>
</dbReference>
<evidence type="ECO:0000256" key="4">
    <source>
        <dbReference type="ARBA" id="ARBA00023212"/>
    </source>
</evidence>
<dbReference type="InterPro" id="IPR007259">
    <property type="entry name" value="GCP"/>
</dbReference>
<feature type="domain" description="Gamma tubulin complex component C-terminal" evidence="6">
    <location>
        <begin position="230"/>
        <end position="312"/>
    </location>
</feature>
<dbReference type="GO" id="GO:0000278">
    <property type="term" value="P:mitotic cell cycle"/>
    <property type="evidence" value="ECO:0007669"/>
    <property type="project" value="TreeGrafter"/>
</dbReference>
<protein>
    <recommendedName>
        <fullName evidence="5">Gamma-tubulin complex component</fullName>
    </recommendedName>
</protein>
<evidence type="ECO:0000259" key="6">
    <source>
        <dbReference type="Pfam" id="PF04130"/>
    </source>
</evidence>
<sequence length="403" mass="44657">MGERMVLRHIGSARKALQAKPTELAERVLPLCESYCAVSRFVEVRSHFKHGLASHALAAAIRSLLQDYQMMIAQLEHQFNLGRLSLQGLWFYCQPMMGAMQVLSMVVHRAFAENLTGASLLNLLQSQAGAIAGDSSSHALLMKLLQSASAPYLAMLEKWIYEGTINDPYGEFLVEENKNVLKNPAAEANAVKKNRFGHFATEHTYLERINIGHNFASQELLKVIIQKADLMGRLRSVKHYFLLEKGDFLVHFMDIAREELTKRPALISLEKLQSLLELALRTSVCAIDPYHEDLTCGLVTSPLLRQQREILSVNLALKSRTSFRSSCALASFARDFKEGAHKIPSNLQALVSLQTRGAPTMSDLAGTAGNKGVGYGGRCSNAVIFPLPANAPFRAELRSLHDL</sequence>
<name>A0A388K5R9_CHABU</name>
<dbReference type="InterPro" id="IPR041470">
    <property type="entry name" value="GCP_N"/>
</dbReference>
<dbReference type="Proteomes" id="UP000265515">
    <property type="component" value="Unassembled WGS sequence"/>
</dbReference>
<keyword evidence="9" id="KW-1185">Reference proteome</keyword>
<dbReference type="GO" id="GO:0043015">
    <property type="term" value="F:gamma-tubulin binding"/>
    <property type="evidence" value="ECO:0007669"/>
    <property type="project" value="InterPro"/>
</dbReference>
<dbReference type="InterPro" id="IPR040457">
    <property type="entry name" value="GCP_C"/>
</dbReference>
<dbReference type="GO" id="GO:0007020">
    <property type="term" value="P:microtubule nucleation"/>
    <property type="evidence" value="ECO:0007669"/>
    <property type="project" value="InterPro"/>
</dbReference>
<dbReference type="GO" id="GO:0000930">
    <property type="term" value="C:gamma-tubulin complex"/>
    <property type="evidence" value="ECO:0007669"/>
    <property type="project" value="TreeGrafter"/>
</dbReference>
<dbReference type="Pfam" id="PF04130">
    <property type="entry name" value="GCP_C_terminal"/>
    <property type="match status" value="1"/>
</dbReference>
<dbReference type="Pfam" id="PF17681">
    <property type="entry name" value="GCP_N_terminal"/>
    <property type="match status" value="1"/>
</dbReference>
<dbReference type="GO" id="GO:0051225">
    <property type="term" value="P:spindle assembly"/>
    <property type="evidence" value="ECO:0007669"/>
    <property type="project" value="TreeGrafter"/>
</dbReference>
<keyword evidence="3 5" id="KW-0493">Microtubule</keyword>
<evidence type="ECO:0000313" key="9">
    <source>
        <dbReference type="Proteomes" id="UP000265515"/>
    </source>
</evidence>
<keyword evidence="2 5" id="KW-0963">Cytoplasm</keyword>
<dbReference type="OrthoDB" id="1931934at2759"/>
<dbReference type="GO" id="GO:0051011">
    <property type="term" value="F:microtubule minus-end binding"/>
    <property type="evidence" value="ECO:0007669"/>
    <property type="project" value="TreeGrafter"/>
</dbReference>
<dbReference type="EMBL" id="BFEA01000061">
    <property type="protein sequence ID" value="GBG65400.1"/>
    <property type="molecule type" value="Genomic_DNA"/>
</dbReference>
<dbReference type="PANTHER" id="PTHR19302:SF13">
    <property type="entry name" value="GAMMA-TUBULIN COMPLEX COMPONENT 2"/>
    <property type="match status" value="1"/>
</dbReference>
<proteinExistence type="inferred from homology"/>
<gene>
    <name evidence="8" type="ORF">CBR_g50761</name>
</gene>
<dbReference type="InterPro" id="IPR042241">
    <property type="entry name" value="GCP_C_sf"/>
</dbReference>
<dbReference type="Gene3D" id="1.20.120.1900">
    <property type="entry name" value="Gamma-tubulin complex, C-terminal domain"/>
    <property type="match status" value="1"/>
</dbReference>
<evidence type="ECO:0000256" key="1">
    <source>
        <dbReference type="ARBA" id="ARBA00010337"/>
    </source>
</evidence>
<reference evidence="8 9" key="1">
    <citation type="journal article" date="2018" name="Cell">
        <title>The Chara Genome: Secondary Complexity and Implications for Plant Terrestrialization.</title>
        <authorList>
            <person name="Nishiyama T."/>
            <person name="Sakayama H."/>
            <person name="Vries J.D."/>
            <person name="Buschmann H."/>
            <person name="Saint-Marcoux D."/>
            <person name="Ullrich K.K."/>
            <person name="Haas F.B."/>
            <person name="Vanderstraeten L."/>
            <person name="Becker D."/>
            <person name="Lang D."/>
            <person name="Vosolsobe S."/>
            <person name="Rombauts S."/>
            <person name="Wilhelmsson P.K.I."/>
            <person name="Janitza P."/>
            <person name="Kern R."/>
            <person name="Heyl A."/>
            <person name="Rumpler F."/>
            <person name="Villalobos L.I.A.C."/>
            <person name="Clay J.M."/>
            <person name="Skokan R."/>
            <person name="Toyoda A."/>
            <person name="Suzuki Y."/>
            <person name="Kagoshima H."/>
            <person name="Schijlen E."/>
            <person name="Tajeshwar N."/>
            <person name="Catarino B."/>
            <person name="Hetherington A.J."/>
            <person name="Saltykova A."/>
            <person name="Bonnot C."/>
            <person name="Breuninger H."/>
            <person name="Symeonidi A."/>
            <person name="Radhakrishnan G.V."/>
            <person name="Van Nieuwerburgh F."/>
            <person name="Deforce D."/>
            <person name="Chang C."/>
            <person name="Karol K.G."/>
            <person name="Hedrich R."/>
            <person name="Ulvskov P."/>
            <person name="Glockner G."/>
            <person name="Delwiche C.F."/>
            <person name="Petrasek J."/>
            <person name="Van de Peer Y."/>
            <person name="Friml J."/>
            <person name="Beilby M."/>
            <person name="Dolan L."/>
            <person name="Kohara Y."/>
            <person name="Sugano S."/>
            <person name="Fujiyama A."/>
            <person name="Delaux P.-M."/>
            <person name="Quint M."/>
            <person name="TheiBen G."/>
            <person name="Hagemann M."/>
            <person name="Harholt J."/>
            <person name="Dunand C."/>
            <person name="Zachgo S."/>
            <person name="Langdale J."/>
            <person name="Maumus F."/>
            <person name="Straeten D.V.D."/>
            <person name="Gould S.B."/>
            <person name="Rensing S.A."/>
        </authorList>
    </citation>
    <scope>NUCLEOTIDE SEQUENCE [LARGE SCALE GENOMIC DNA]</scope>
    <source>
        <strain evidence="8 9">S276</strain>
    </source>
</reference>
<feature type="domain" description="Gamma tubulin complex component protein N-terminal" evidence="7">
    <location>
        <begin position="22"/>
        <end position="186"/>
    </location>
</feature>
<evidence type="ECO:0000256" key="3">
    <source>
        <dbReference type="ARBA" id="ARBA00022701"/>
    </source>
</evidence>
<comment type="subcellular location">
    <subcellularLocation>
        <location evidence="5">Cytoplasm</location>
        <location evidence="5">Cytoskeleton</location>
        <location evidence="5">Microtubule organizing center</location>
    </subcellularLocation>
</comment>
<organism evidence="8 9">
    <name type="scientific">Chara braunii</name>
    <name type="common">Braun's stonewort</name>
    <dbReference type="NCBI Taxonomy" id="69332"/>
    <lineage>
        <taxon>Eukaryota</taxon>
        <taxon>Viridiplantae</taxon>
        <taxon>Streptophyta</taxon>
        <taxon>Charophyceae</taxon>
        <taxon>Charales</taxon>
        <taxon>Characeae</taxon>
        <taxon>Chara</taxon>
    </lineage>
</organism>
<evidence type="ECO:0000259" key="7">
    <source>
        <dbReference type="Pfam" id="PF17681"/>
    </source>
</evidence>
<comment type="caution">
    <text evidence="8">The sequence shown here is derived from an EMBL/GenBank/DDBJ whole genome shotgun (WGS) entry which is preliminary data.</text>
</comment>
<comment type="similarity">
    <text evidence="1 5">Belongs to the TUBGCP family.</text>
</comment>
<dbReference type="AlphaFoldDB" id="A0A388K5R9"/>
<dbReference type="STRING" id="69332.A0A388K5R9"/>
<dbReference type="GO" id="GO:0000922">
    <property type="term" value="C:spindle pole"/>
    <property type="evidence" value="ECO:0007669"/>
    <property type="project" value="InterPro"/>
</dbReference>
<keyword evidence="4 5" id="KW-0206">Cytoskeleton</keyword>
<dbReference type="GO" id="GO:0051321">
    <property type="term" value="P:meiotic cell cycle"/>
    <property type="evidence" value="ECO:0007669"/>
    <property type="project" value="TreeGrafter"/>
</dbReference>
<comment type="function">
    <text evidence="5">Component of the gamma-tubulin ring complex (gTuRC) which mediates microtubule nucleation.</text>
</comment>
<evidence type="ECO:0000313" key="8">
    <source>
        <dbReference type="EMBL" id="GBG65400.1"/>
    </source>
</evidence>
<dbReference type="GO" id="GO:0031122">
    <property type="term" value="P:cytoplasmic microtubule organization"/>
    <property type="evidence" value="ECO:0007669"/>
    <property type="project" value="TreeGrafter"/>
</dbReference>